<dbReference type="SUPFAM" id="SSF51735">
    <property type="entry name" value="NAD(P)-binding Rossmann-fold domains"/>
    <property type="match status" value="1"/>
</dbReference>
<dbReference type="Pfam" id="PF13727">
    <property type="entry name" value="CoA_binding_3"/>
    <property type="match status" value="1"/>
</dbReference>
<evidence type="ECO:0000313" key="5">
    <source>
        <dbReference type="Proteomes" id="UP000253941"/>
    </source>
</evidence>
<dbReference type="InterPro" id="IPR003869">
    <property type="entry name" value="Polysac_CapD-like"/>
</dbReference>
<dbReference type="Pfam" id="PF02719">
    <property type="entry name" value="Polysacc_synt_2"/>
    <property type="match status" value="1"/>
</dbReference>
<feature type="transmembrane region" description="Helical" evidence="2">
    <location>
        <begin position="85"/>
        <end position="106"/>
    </location>
</feature>
<protein>
    <submittedName>
        <fullName evidence="4">Polysaccharide biosynthesis protein</fullName>
    </submittedName>
</protein>
<evidence type="ECO:0000256" key="1">
    <source>
        <dbReference type="ARBA" id="ARBA00007430"/>
    </source>
</evidence>
<proteinExistence type="inferred from homology"/>
<evidence type="ECO:0000313" key="4">
    <source>
        <dbReference type="EMBL" id="RDD63559.1"/>
    </source>
</evidence>
<dbReference type="EMBL" id="QPMH01000002">
    <property type="protein sequence ID" value="RDD63559.1"/>
    <property type="molecule type" value="Genomic_DNA"/>
</dbReference>
<feature type="transmembrane region" description="Helical" evidence="2">
    <location>
        <begin position="12"/>
        <end position="35"/>
    </location>
</feature>
<evidence type="ECO:0000256" key="2">
    <source>
        <dbReference type="SAM" id="Phobius"/>
    </source>
</evidence>
<organism evidence="4 5">
    <name type="scientific">Ferruginivarius sediminum</name>
    <dbReference type="NCBI Taxonomy" id="2661937"/>
    <lineage>
        <taxon>Bacteria</taxon>
        <taxon>Pseudomonadati</taxon>
        <taxon>Pseudomonadota</taxon>
        <taxon>Alphaproteobacteria</taxon>
        <taxon>Rhodospirillales</taxon>
        <taxon>Rhodospirillaceae</taxon>
        <taxon>Ferruginivarius</taxon>
    </lineage>
</organism>
<accession>A0A369TE01</accession>
<keyword evidence="2" id="KW-0472">Membrane</keyword>
<dbReference type="Gene3D" id="3.40.50.720">
    <property type="entry name" value="NAD(P)-binding Rossmann-like Domain"/>
    <property type="match status" value="2"/>
</dbReference>
<keyword evidence="2" id="KW-0812">Transmembrane</keyword>
<name>A0A369TE01_9PROT</name>
<dbReference type="InterPro" id="IPR036291">
    <property type="entry name" value="NAD(P)-bd_dom_sf"/>
</dbReference>
<keyword evidence="2" id="KW-1133">Transmembrane helix</keyword>
<dbReference type="CDD" id="cd05237">
    <property type="entry name" value="UDP_invert_4-6DH_SDR_e"/>
    <property type="match status" value="1"/>
</dbReference>
<feature type="transmembrane region" description="Helical" evidence="2">
    <location>
        <begin position="118"/>
        <end position="135"/>
    </location>
</feature>
<keyword evidence="5" id="KW-1185">Reference proteome</keyword>
<dbReference type="AlphaFoldDB" id="A0A369TE01"/>
<feature type="domain" description="Polysaccharide biosynthesis protein CapD-like" evidence="3">
    <location>
        <begin position="308"/>
        <end position="603"/>
    </location>
</feature>
<feature type="transmembrane region" description="Helical" evidence="2">
    <location>
        <begin position="55"/>
        <end position="73"/>
    </location>
</feature>
<dbReference type="PANTHER" id="PTHR43318:SF1">
    <property type="entry name" value="POLYSACCHARIDE BIOSYNTHESIS PROTEIN EPSC-RELATED"/>
    <property type="match status" value="1"/>
</dbReference>
<reference evidence="4 5" key="1">
    <citation type="submission" date="2018-07" db="EMBL/GenBank/DDBJ databases">
        <title>Venubactetium sediminum gen. nov., sp. nov., isolated from a marine solar saltern.</title>
        <authorList>
            <person name="Wang S."/>
        </authorList>
    </citation>
    <scope>NUCLEOTIDE SEQUENCE [LARGE SCALE GENOMIC DNA]</scope>
    <source>
        <strain evidence="4 5">WD2A32</strain>
    </source>
</reference>
<comment type="caution">
    <text evidence="4">The sequence shown here is derived from an EMBL/GenBank/DDBJ whole genome shotgun (WGS) entry which is preliminary data.</text>
</comment>
<evidence type="ECO:0000259" key="3">
    <source>
        <dbReference type="Pfam" id="PF02719"/>
    </source>
</evidence>
<dbReference type="Proteomes" id="UP000253941">
    <property type="component" value="Unassembled WGS sequence"/>
</dbReference>
<dbReference type="PANTHER" id="PTHR43318">
    <property type="entry name" value="UDP-N-ACETYLGLUCOSAMINE 4,6-DEHYDRATASE"/>
    <property type="match status" value="1"/>
</dbReference>
<comment type="similarity">
    <text evidence="1">Belongs to the polysaccharide synthase family.</text>
</comment>
<gene>
    <name evidence="4" type="ORF">DRB17_03730</name>
</gene>
<dbReference type="SUPFAM" id="SSF53335">
    <property type="entry name" value="S-adenosyl-L-methionine-dependent methyltransferases"/>
    <property type="match status" value="1"/>
</dbReference>
<dbReference type="InterPro" id="IPR051203">
    <property type="entry name" value="Polysaccharide_Synthase-Rel"/>
</dbReference>
<dbReference type="InterPro" id="IPR029063">
    <property type="entry name" value="SAM-dependent_MTases_sf"/>
</dbReference>
<sequence>MGEVSLPLPRNVSVRAVIAFVHDVIMAAVSFFLALGLRLGDDVWSDIGDPDMLRAWVAFTAVCAVVFWFTGLYRGIWRYASLQDLVSIAKAVTLSLLIFLPVTFLITRLDAVPRSFLVIDWFVLIFLLGASRMIYRVFKDRGFDHLLERQTGYRVPVLLVGAGDAAEMFIRDLRRDREATYEPVGILDEKGTRVGRQIRGVPVMDGLDGLPTVVESLRRRGRSPQRLIVTRPLGREQMARLLDLADEYGMTLARLPRLTEFKSGSGSGETGGEQKPELRPIAIEDLLGRPQASLDREAMARLIAGRRVLVTGAGGSIGSELVRQAADFGPDRLILVDHAEHLLYNIDLELSERCPDLPRRPVLADVRDRSSLERLFADEAPELVLHAAALKHVPLAESNPGEAVLTNVMGTCNVAELSRAHGARAMIQVSTDKAIDPTSVMGATKRLAESYCQALDLAERGGDGDGQATRFVTVRFGNVLGSTGSVVPLFQRQLGRGGPITVTHPEMTRYFMTVREAVQLVLQASALGTAGGESAEIGKIYVLDMGEPIRIVDLARQMIRLAGLRPDKDVEIVFTGMRPGEKLHEKLFHTNEPMVATSHPSLKLAEARTANLALLRRGIDGLAAVARDGEDRELKRLLGKLVPDWVPTAGSGSSEAEAVPIRPN</sequence>